<evidence type="ECO:0000259" key="1">
    <source>
        <dbReference type="SMART" id="SM00256"/>
    </source>
</evidence>
<organism evidence="2 3">
    <name type="scientific">Lolium multiflorum</name>
    <name type="common">Italian ryegrass</name>
    <name type="synonym">Lolium perenne subsp. multiflorum</name>
    <dbReference type="NCBI Taxonomy" id="4521"/>
    <lineage>
        <taxon>Eukaryota</taxon>
        <taxon>Viridiplantae</taxon>
        <taxon>Streptophyta</taxon>
        <taxon>Embryophyta</taxon>
        <taxon>Tracheophyta</taxon>
        <taxon>Spermatophyta</taxon>
        <taxon>Magnoliopsida</taxon>
        <taxon>Liliopsida</taxon>
        <taxon>Poales</taxon>
        <taxon>Poaceae</taxon>
        <taxon>BOP clade</taxon>
        <taxon>Pooideae</taxon>
        <taxon>Poodae</taxon>
        <taxon>Poeae</taxon>
        <taxon>Poeae Chloroplast Group 2 (Poeae type)</taxon>
        <taxon>Loliodinae</taxon>
        <taxon>Loliinae</taxon>
        <taxon>Lolium</taxon>
    </lineage>
</organism>
<dbReference type="PANTHER" id="PTHR31672:SF2">
    <property type="entry name" value="F-BOX DOMAIN-CONTAINING PROTEIN"/>
    <property type="match status" value="1"/>
</dbReference>
<sequence>MAEGATAGATPLLPGLPDEIVVWEILLRLSPQCVLRCSAVCRSWRRATSTQDFLLAHHGRQPSLPVVCGFSGRYQSILAFDHHAADPHLQPVARLDNYEGLYPETSCDGLLILSVASDDGDCVSVCNPATRQHASLWGPPDFMQFAFLGMYPHRPTGEYRVLMHRSSNDEDDEEEPIAGDLLPNGRVGFYIFTLGSDQPRYIGGAAAHLISGTPALFRESLHWSPSHHQGQSILLWVFDTTTESFREMRAPRIPTKSYIFEMDGTLGIYSHDDAMQTVDIWALQNYEGEVWEKKYRVELPIAEINGQLGGEEDELDVSVVSADGDVLLLLGHGRWLFYVDTHGNLVDSFLHDGQQVYACQFRLKQTLVRHNFFTALEGYAVNASPPFI</sequence>
<accession>A0AAD8U393</accession>
<proteinExistence type="predicted"/>
<gene>
    <name evidence="2" type="ORF">QYE76_013580</name>
</gene>
<dbReference type="Gene3D" id="1.20.1280.50">
    <property type="match status" value="1"/>
</dbReference>
<keyword evidence="3" id="KW-1185">Reference proteome</keyword>
<dbReference type="SUPFAM" id="SSF81383">
    <property type="entry name" value="F-box domain"/>
    <property type="match status" value="1"/>
</dbReference>
<dbReference type="AlphaFoldDB" id="A0AAD8U393"/>
<dbReference type="Pfam" id="PF08268">
    <property type="entry name" value="FBA_3"/>
    <property type="match status" value="1"/>
</dbReference>
<dbReference type="InterPro" id="IPR017451">
    <property type="entry name" value="F-box-assoc_interact_dom"/>
</dbReference>
<dbReference type="NCBIfam" id="TIGR01640">
    <property type="entry name" value="F_box_assoc_1"/>
    <property type="match status" value="1"/>
</dbReference>
<evidence type="ECO:0000313" key="2">
    <source>
        <dbReference type="EMBL" id="KAK1696883.1"/>
    </source>
</evidence>
<feature type="domain" description="F-box" evidence="1">
    <location>
        <begin position="16"/>
        <end position="57"/>
    </location>
</feature>
<dbReference type="CDD" id="cd22157">
    <property type="entry name" value="F-box_AtFBW1-like"/>
    <property type="match status" value="1"/>
</dbReference>
<dbReference type="InterPro" id="IPR036047">
    <property type="entry name" value="F-box-like_dom_sf"/>
</dbReference>
<dbReference type="InterPro" id="IPR013187">
    <property type="entry name" value="F-box-assoc_dom_typ3"/>
</dbReference>
<dbReference type="InterPro" id="IPR050796">
    <property type="entry name" value="SCF_F-box_component"/>
</dbReference>
<dbReference type="Proteomes" id="UP001231189">
    <property type="component" value="Unassembled WGS sequence"/>
</dbReference>
<name>A0AAD8U393_LOLMU</name>
<dbReference type="InterPro" id="IPR001810">
    <property type="entry name" value="F-box_dom"/>
</dbReference>
<dbReference type="PANTHER" id="PTHR31672">
    <property type="entry name" value="BNACNNG10540D PROTEIN"/>
    <property type="match status" value="1"/>
</dbReference>
<dbReference type="EMBL" id="JAUUTY010000001">
    <property type="protein sequence ID" value="KAK1696883.1"/>
    <property type="molecule type" value="Genomic_DNA"/>
</dbReference>
<protein>
    <recommendedName>
        <fullName evidence="1">F-box domain-containing protein</fullName>
    </recommendedName>
</protein>
<evidence type="ECO:0000313" key="3">
    <source>
        <dbReference type="Proteomes" id="UP001231189"/>
    </source>
</evidence>
<dbReference type="Pfam" id="PF12937">
    <property type="entry name" value="F-box-like"/>
    <property type="match status" value="1"/>
</dbReference>
<reference evidence="2" key="1">
    <citation type="submission" date="2023-07" db="EMBL/GenBank/DDBJ databases">
        <title>A chromosome-level genome assembly of Lolium multiflorum.</title>
        <authorList>
            <person name="Chen Y."/>
            <person name="Copetti D."/>
            <person name="Kolliker R."/>
            <person name="Studer B."/>
        </authorList>
    </citation>
    <scope>NUCLEOTIDE SEQUENCE</scope>
    <source>
        <strain evidence="2">02402/16</strain>
        <tissue evidence="2">Leaf</tissue>
    </source>
</reference>
<comment type="caution">
    <text evidence="2">The sequence shown here is derived from an EMBL/GenBank/DDBJ whole genome shotgun (WGS) entry which is preliminary data.</text>
</comment>
<dbReference type="SMART" id="SM00256">
    <property type="entry name" value="FBOX"/>
    <property type="match status" value="1"/>
</dbReference>